<reference evidence="1 2" key="1">
    <citation type="journal article" date="2018" name="Mol. Biol. Evol.">
        <title>Broad Genomic Sampling Reveals a Smut Pathogenic Ancestry of the Fungal Clade Ustilaginomycotina.</title>
        <authorList>
            <person name="Kijpornyongpan T."/>
            <person name="Mondo S.J."/>
            <person name="Barry K."/>
            <person name="Sandor L."/>
            <person name="Lee J."/>
            <person name="Lipzen A."/>
            <person name="Pangilinan J."/>
            <person name="LaButti K."/>
            <person name="Hainaut M."/>
            <person name="Henrissat B."/>
            <person name="Grigoriev I.V."/>
            <person name="Spatafora J.W."/>
            <person name="Aime M.C."/>
        </authorList>
    </citation>
    <scope>NUCLEOTIDE SEQUENCE [LARGE SCALE GENOMIC DNA]</scope>
    <source>
        <strain evidence="1 2">MCA 4186</strain>
    </source>
</reference>
<dbReference type="InterPro" id="IPR007396">
    <property type="entry name" value="TR_PAI2-type"/>
</dbReference>
<organism evidence="1 2">
    <name type="scientific">Tilletiopsis washingtonensis</name>
    <dbReference type="NCBI Taxonomy" id="58919"/>
    <lineage>
        <taxon>Eukaryota</taxon>
        <taxon>Fungi</taxon>
        <taxon>Dikarya</taxon>
        <taxon>Basidiomycota</taxon>
        <taxon>Ustilaginomycotina</taxon>
        <taxon>Exobasidiomycetes</taxon>
        <taxon>Entylomatales</taxon>
        <taxon>Entylomatales incertae sedis</taxon>
        <taxon>Tilletiopsis</taxon>
    </lineage>
</organism>
<proteinExistence type="predicted"/>
<gene>
    <name evidence="1" type="ORF">FA09DRAFT_332542</name>
</gene>
<accession>A0A316Z1N4</accession>
<sequence>MYLRAVHVERDEEALRQLIRDFPLGVLTTAIDLPDHDLLQHTHVPWLLQQADSPNAGADAAPQYWLEGHMARANPHVKALLAARAQGGSVPARQVSVLFTHAAESYITPKYYTTTKPASGKVVPTWNYAAAQVSGTLELDESPAYLLRQTAALTDKHEATQASRDGKPAWTVDEAPEEYIRALCKAIIGVRIRVEALQGKFKMNQEMPLGDRAGVVEGLRAIGMGEVADVVQQRSDLKERAA</sequence>
<evidence type="ECO:0000313" key="1">
    <source>
        <dbReference type="EMBL" id="PWN94878.1"/>
    </source>
</evidence>
<keyword evidence="2" id="KW-1185">Reference proteome</keyword>
<dbReference type="AlphaFoldDB" id="A0A316Z1N4"/>
<dbReference type="PANTHER" id="PTHR35802:SF1">
    <property type="entry name" value="PROTEASE SYNTHASE AND SPORULATION PROTEIN PAI 2"/>
    <property type="match status" value="1"/>
</dbReference>
<dbReference type="EMBL" id="KZ819308">
    <property type="protein sequence ID" value="PWN94878.1"/>
    <property type="molecule type" value="Genomic_DNA"/>
</dbReference>
<dbReference type="SUPFAM" id="SSF50475">
    <property type="entry name" value="FMN-binding split barrel"/>
    <property type="match status" value="1"/>
</dbReference>
<dbReference type="PIRSF" id="PIRSF010372">
    <property type="entry name" value="PaiB"/>
    <property type="match status" value="1"/>
</dbReference>
<evidence type="ECO:0000313" key="2">
    <source>
        <dbReference type="Proteomes" id="UP000245946"/>
    </source>
</evidence>
<dbReference type="RefSeq" id="XP_025595157.1">
    <property type="nucleotide sequence ID" value="XM_025743495.1"/>
</dbReference>
<dbReference type="Proteomes" id="UP000245946">
    <property type="component" value="Unassembled WGS sequence"/>
</dbReference>
<dbReference type="Gene3D" id="2.30.110.10">
    <property type="entry name" value="Electron Transport, Fmn-binding Protein, Chain A"/>
    <property type="match status" value="1"/>
</dbReference>
<dbReference type="OrthoDB" id="2101473at2759"/>
<name>A0A316Z1N4_9BASI</name>
<dbReference type="InterPro" id="IPR012349">
    <property type="entry name" value="Split_barrel_FMN-bd"/>
</dbReference>
<dbReference type="Pfam" id="PF04299">
    <property type="entry name" value="FMN_bind_2"/>
    <property type="match status" value="1"/>
</dbReference>
<protein>
    <submittedName>
        <fullName evidence="1">Negative transcriptional regulator</fullName>
    </submittedName>
</protein>
<dbReference type="PANTHER" id="PTHR35802">
    <property type="entry name" value="PROTEASE SYNTHASE AND SPORULATION PROTEIN PAI 2"/>
    <property type="match status" value="1"/>
</dbReference>
<dbReference type="GeneID" id="37271039"/>